<keyword evidence="1" id="KW-1133">Transmembrane helix</keyword>
<dbReference type="GO" id="GO:0080120">
    <property type="term" value="P:CAAX-box protein maturation"/>
    <property type="evidence" value="ECO:0007669"/>
    <property type="project" value="UniProtKB-ARBA"/>
</dbReference>
<dbReference type="AlphaFoldDB" id="A0A1M5J1P7"/>
<evidence type="ECO:0000256" key="1">
    <source>
        <dbReference type="SAM" id="Phobius"/>
    </source>
</evidence>
<feature type="transmembrane region" description="Helical" evidence="1">
    <location>
        <begin position="259"/>
        <end position="278"/>
    </location>
</feature>
<feature type="transmembrane region" description="Helical" evidence="1">
    <location>
        <begin position="12"/>
        <end position="33"/>
    </location>
</feature>
<dbReference type="PANTHER" id="PTHR39430:SF1">
    <property type="entry name" value="PROTEASE"/>
    <property type="match status" value="1"/>
</dbReference>
<name>A0A1M5J1P7_9FLAO</name>
<gene>
    <name evidence="3" type="ORF">SAMN04488116_1071</name>
</gene>
<dbReference type="GO" id="GO:0004175">
    <property type="term" value="F:endopeptidase activity"/>
    <property type="evidence" value="ECO:0007669"/>
    <property type="project" value="UniProtKB-ARBA"/>
</dbReference>
<feature type="transmembrane region" description="Helical" evidence="1">
    <location>
        <begin position="134"/>
        <end position="151"/>
    </location>
</feature>
<organism evidence="3 4">
    <name type="scientific">Flagellimonas flava</name>
    <dbReference type="NCBI Taxonomy" id="570519"/>
    <lineage>
        <taxon>Bacteria</taxon>
        <taxon>Pseudomonadati</taxon>
        <taxon>Bacteroidota</taxon>
        <taxon>Flavobacteriia</taxon>
        <taxon>Flavobacteriales</taxon>
        <taxon>Flavobacteriaceae</taxon>
        <taxon>Flagellimonas</taxon>
    </lineage>
</organism>
<feature type="transmembrane region" description="Helical" evidence="1">
    <location>
        <begin position="195"/>
        <end position="215"/>
    </location>
</feature>
<feature type="transmembrane region" description="Helical" evidence="1">
    <location>
        <begin position="99"/>
        <end position="122"/>
    </location>
</feature>
<keyword evidence="1" id="KW-0472">Membrane</keyword>
<dbReference type="PANTHER" id="PTHR39430">
    <property type="entry name" value="MEMBRANE-ASSOCIATED PROTEASE-RELATED"/>
    <property type="match status" value="1"/>
</dbReference>
<feature type="domain" description="CAAX prenyl protease 2/Lysostaphin resistance protein A-like" evidence="2">
    <location>
        <begin position="138"/>
        <end position="233"/>
    </location>
</feature>
<feature type="transmembrane region" description="Helical" evidence="1">
    <location>
        <begin position="222"/>
        <end position="239"/>
    </location>
</feature>
<sequence>MYIEQGYKGDLGLWKYLFLPVGFIGLMAVNYILTINSSVSVEDAMQQMIEQWGANTVLVIALLPLAVGLFVVLGWTKLIHPQSITSLTTSRKKIDWKRIFFAFSLWGGVTILLTLIDIYASPEHYVFNFNLEKFIPLAIIALVLIPMQTSFEEYLFRGHMMQGLGLATKTRWIPLLVTSVLFGLMHMANPEVEKLGMGIMVYYIGTGLFLGILTLMDEGLELALGFHAANNLITALLVTADWTAFQTDSIYRDISEPTLGWDVLIPIVVVFPILLLVFGRKYKWTDWKGKLFGPVLTKEEFVATNDGESLLA</sequence>
<dbReference type="InterPro" id="IPR003675">
    <property type="entry name" value="Rce1/LyrA-like_dom"/>
</dbReference>
<dbReference type="EMBL" id="FQWL01000001">
    <property type="protein sequence ID" value="SHG34517.1"/>
    <property type="molecule type" value="Genomic_DNA"/>
</dbReference>
<dbReference type="OrthoDB" id="2806188at2"/>
<evidence type="ECO:0000313" key="3">
    <source>
        <dbReference type="EMBL" id="SHG34517.1"/>
    </source>
</evidence>
<dbReference type="Proteomes" id="UP000184532">
    <property type="component" value="Unassembled WGS sequence"/>
</dbReference>
<accession>A0A1M5J1P7</accession>
<keyword evidence="4" id="KW-1185">Reference proteome</keyword>
<proteinExistence type="predicted"/>
<evidence type="ECO:0000259" key="2">
    <source>
        <dbReference type="Pfam" id="PF02517"/>
    </source>
</evidence>
<feature type="transmembrane region" description="Helical" evidence="1">
    <location>
        <begin position="172"/>
        <end position="189"/>
    </location>
</feature>
<keyword evidence="1" id="KW-0812">Transmembrane</keyword>
<feature type="transmembrane region" description="Helical" evidence="1">
    <location>
        <begin position="53"/>
        <end position="78"/>
    </location>
</feature>
<dbReference type="STRING" id="570519.SAMN04488116_1071"/>
<dbReference type="RefSeq" id="WP_073176896.1">
    <property type="nucleotide sequence ID" value="NZ_FQWL01000001.1"/>
</dbReference>
<protein>
    <recommendedName>
        <fullName evidence="2">CAAX prenyl protease 2/Lysostaphin resistance protein A-like domain-containing protein</fullName>
    </recommendedName>
</protein>
<dbReference type="Pfam" id="PF02517">
    <property type="entry name" value="Rce1-like"/>
    <property type="match status" value="1"/>
</dbReference>
<reference evidence="4" key="1">
    <citation type="submission" date="2016-11" db="EMBL/GenBank/DDBJ databases">
        <authorList>
            <person name="Varghese N."/>
            <person name="Submissions S."/>
        </authorList>
    </citation>
    <scope>NUCLEOTIDE SEQUENCE [LARGE SCALE GENOMIC DNA]</scope>
    <source>
        <strain evidence="4">DSM 22638</strain>
    </source>
</reference>
<evidence type="ECO:0000313" key="4">
    <source>
        <dbReference type="Proteomes" id="UP000184532"/>
    </source>
</evidence>